<keyword evidence="3" id="KW-1185">Reference proteome</keyword>
<gene>
    <name evidence="2" type="ORF">BEN30_09810</name>
</gene>
<organism evidence="2 3">
    <name type="scientific">Magnetovibrio blakemorei</name>
    <dbReference type="NCBI Taxonomy" id="28181"/>
    <lineage>
        <taxon>Bacteria</taxon>
        <taxon>Pseudomonadati</taxon>
        <taxon>Pseudomonadota</taxon>
        <taxon>Alphaproteobacteria</taxon>
        <taxon>Rhodospirillales</taxon>
        <taxon>Magnetovibrionaceae</taxon>
        <taxon>Magnetovibrio</taxon>
    </lineage>
</organism>
<evidence type="ECO:0000313" key="2">
    <source>
        <dbReference type="EMBL" id="OEJ67066.1"/>
    </source>
</evidence>
<name>A0A1E5Q7C5_9PROT</name>
<evidence type="ECO:0000313" key="3">
    <source>
        <dbReference type="Proteomes" id="UP000095347"/>
    </source>
</evidence>
<dbReference type="Pfam" id="PF20172">
    <property type="entry name" value="DUF6538"/>
    <property type="match status" value="1"/>
</dbReference>
<comment type="caution">
    <text evidence="2">The sequence shown here is derived from an EMBL/GenBank/DDBJ whole genome shotgun (WGS) entry which is preliminary data.</text>
</comment>
<dbReference type="STRING" id="28181.BEN30_09810"/>
<dbReference type="AlphaFoldDB" id="A0A1E5Q7C5"/>
<dbReference type="Proteomes" id="UP000095347">
    <property type="component" value="Unassembled WGS sequence"/>
</dbReference>
<dbReference type="EMBL" id="MCGG01000025">
    <property type="protein sequence ID" value="OEJ67066.1"/>
    <property type="molecule type" value="Genomic_DNA"/>
</dbReference>
<feature type="domain" description="DUF6538" evidence="1">
    <location>
        <begin position="16"/>
        <end position="74"/>
    </location>
</feature>
<accession>A0A1E5Q7C5</accession>
<dbReference type="InterPro" id="IPR046668">
    <property type="entry name" value="DUF6538"/>
</dbReference>
<proteinExistence type="predicted"/>
<evidence type="ECO:0000259" key="1">
    <source>
        <dbReference type="Pfam" id="PF20172"/>
    </source>
</evidence>
<protein>
    <recommendedName>
        <fullName evidence="1">DUF6538 domain-containing protein</fullName>
    </recommendedName>
</protein>
<sequence>MCYIRSMEKMSGHPRLYRRGATYYHRAAIPVDIKTSYPKTEETFSLGTTDHREAVRLVRVAAAKVDGKFDAHRRMLVLKGQPPLTELSTQQIKSIGEIYHAFRLEEDDETRLEGFHDLDSPTPELPVTSFEDYAEINDSLDDVNRHDYARGKLSDFFLSEAEDVLTWDNVNLQLDPKSPSWRLLCRELQAASIRAADAIRSRNQGNLVETPSFEKAFHHQFSETLRRI</sequence>
<reference evidence="3" key="1">
    <citation type="submission" date="2016-07" db="EMBL/GenBank/DDBJ databases">
        <authorList>
            <person name="Florea S."/>
            <person name="Webb J.S."/>
            <person name="Jaromczyk J."/>
            <person name="Schardl C.L."/>
        </authorList>
    </citation>
    <scope>NUCLEOTIDE SEQUENCE [LARGE SCALE GENOMIC DNA]</scope>
    <source>
        <strain evidence="3">MV-1</strain>
    </source>
</reference>